<name>A0AA44LIV8_CITBR</name>
<dbReference type="AlphaFoldDB" id="A0AA44LIV8"/>
<dbReference type="EMBL" id="MTCP01000001">
    <property type="protein sequence ID" value="OLY71104.1"/>
    <property type="molecule type" value="Genomic_DNA"/>
</dbReference>
<protein>
    <submittedName>
        <fullName evidence="1">Uncharacterized protein</fullName>
    </submittedName>
</protein>
<accession>A0AA44LIV8</accession>
<evidence type="ECO:0000313" key="1">
    <source>
        <dbReference type="EMBL" id="OLY71104.1"/>
    </source>
</evidence>
<organism evidence="1 2">
    <name type="scientific">Citrobacter braakii</name>
    <dbReference type="NCBI Taxonomy" id="57706"/>
    <lineage>
        <taxon>Bacteria</taxon>
        <taxon>Pseudomonadati</taxon>
        <taxon>Pseudomonadota</taxon>
        <taxon>Gammaproteobacteria</taxon>
        <taxon>Enterobacterales</taxon>
        <taxon>Enterobacteriaceae</taxon>
        <taxon>Citrobacter</taxon>
        <taxon>Citrobacter freundii complex</taxon>
    </lineage>
</organism>
<gene>
    <name evidence="1" type="ORF">BWD41_05505</name>
</gene>
<dbReference type="RefSeq" id="WP_032638862.1">
    <property type="nucleotide sequence ID" value="NZ_JBKGSH010000010.1"/>
</dbReference>
<comment type="caution">
    <text evidence="1">The sequence shown here is derived from an EMBL/GenBank/DDBJ whole genome shotgun (WGS) entry which is preliminary data.</text>
</comment>
<sequence>MNIWFGYWIVYAGSEDGSDLEGNDFYSTDSPITSIEAMNEMRHAIAKSHGVAPDKILFKSFNRV</sequence>
<reference evidence="1 2" key="1">
    <citation type="submission" date="2017-01" db="EMBL/GenBank/DDBJ databases">
        <title>First report of the plasmid-mediated mcr-1 gene in Citrobacter freudii.</title>
        <authorList>
            <person name="Liu J."/>
            <person name="Yang Y."/>
            <person name="Li Y."/>
            <person name="Liu D."/>
            <person name="Tuo H."/>
            <person name="Davis M."/>
            <person name="Zhang A."/>
        </authorList>
    </citation>
    <scope>NUCLEOTIDE SEQUENCE [LARGE SCALE GENOMIC DNA]</scope>
    <source>
        <strain evidence="1 2">SCC4</strain>
    </source>
</reference>
<evidence type="ECO:0000313" key="2">
    <source>
        <dbReference type="Proteomes" id="UP000185597"/>
    </source>
</evidence>
<proteinExistence type="predicted"/>
<dbReference type="Proteomes" id="UP000185597">
    <property type="component" value="Unassembled WGS sequence"/>
</dbReference>